<accession>A0A7D9D2W2</accession>
<dbReference type="PANTHER" id="PTHR43584">
    <property type="entry name" value="NUCLEOTIDYL TRANSFERASE"/>
    <property type="match status" value="1"/>
</dbReference>
<evidence type="ECO:0000256" key="1">
    <source>
        <dbReference type="ARBA" id="ARBA00022679"/>
    </source>
</evidence>
<organism evidence="4">
    <name type="scientific">uncultured Woeseiaceae bacterium</name>
    <dbReference type="NCBI Taxonomy" id="1983305"/>
    <lineage>
        <taxon>Bacteria</taxon>
        <taxon>Pseudomonadati</taxon>
        <taxon>Pseudomonadota</taxon>
        <taxon>Gammaproteobacteria</taxon>
        <taxon>Woeseiales</taxon>
        <taxon>Woeseiaceae</taxon>
        <taxon>environmental samples</taxon>
    </lineage>
</organism>
<dbReference type="InterPro" id="IPR050065">
    <property type="entry name" value="GlmU-like"/>
</dbReference>
<protein>
    <submittedName>
        <fullName evidence="4">Nucleotidyl transferase</fullName>
    </submittedName>
</protein>
<keyword evidence="2" id="KW-0548">Nucleotidyltransferase</keyword>
<feature type="domain" description="Nucleotidyl transferase" evidence="3">
    <location>
        <begin position="3"/>
        <end position="137"/>
    </location>
</feature>
<dbReference type="CDD" id="cd06422">
    <property type="entry name" value="NTP_transferase_like_1"/>
    <property type="match status" value="1"/>
</dbReference>
<name>A0A7D9D2W2_9GAMM</name>
<keyword evidence="1 4" id="KW-0808">Transferase</keyword>
<evidence type="ECO:0000256" key="2">
    <source>
        <dbReference type="ARBA" id="ARBA00022695"/>
    </source>
</evidence>
<sequence length="218" mass="23689">MAAMILAAGLGERLRPITDTTPKALVEVGGISMLSQHLQRLADARVERVVINLGWLGEQIAEQIGSGQKFGLQVIYSPEYDNILDTGGGIKRALPLIGNVPFWVINADIYTDIALPNVKLAADSLAHLVLVPTPAHKESGDFELRDGKVRNSDSQDLTYSGIAFYRPEFFADAGGGRFSVVPLWREAADRGQLDGSLYEGTWEDVGTPERLAALNRKS</sequence>
<dbReference type="GO" id="GO:0016779">
    <property type="term" value="F:nucleotidyltransferase activity"/>
    <property type="evidence" value="ECO:0007669"/>
    <property type="project" value="UniProtKB-KW"/>
</dbReference>
<dbReference type="InterPro" id="IPR005835">
    <property type="entry name" value="NTP_transferase_dom"/>
</dbReference>
<dbReference type="Pfam" id="PF00483">
    <property type="entry name" value="NTP_transferase"/>
    <property type="match status" value="1"/>
</dbReference>
<gene>
    <name evidence="4" type="ORF">JTBM06_V1_100006</name>
</gene>
<dbReference type="PANTHER" id="PTHR43584:SF8">
    <property type="entry name" value="N-ACETYLMURAMATE ALPHA-1-PHOSPHATE URIDYLYLTRANSFERASE"/>
    <property type="match status" value="1"/>
</dbReference>
<proteinExistence type="predicted"/>
<evidence type="ECO:0000313" key="4">
    <source>
        <dbReference type="EMBL" id="VUX55746.1"/>
    </source>
</evidence>
<dbReference type="EMBL" id="LR633967">
    <property type="protein sequence ID" value="VUX55746.1"/>
    <property type="molecule type" value="Genomic_DNA"/>
</dbReference>
<dbReference type="SUPFAM" id="SSF53448">
    <property type="entry name" value="Nucleotide-diphospho-sugar transferases"/>
    <property type="match status" value="1"/>
</dbReference>
<dbReference type="Gene3D" id="3.90.550.10">
    <property type="entry name" value="Spore Coat Polysaccharide Biosynthesis Protein SpsA, Chain A"/>
    <property type="match status" value="1"/>
</dbReference>
<reference evidence="4" key="1">
    <citation type="submission" date="2019-07" db="EMBL/GenBank/DDBJ databases">
        <authorList>
            <person name="Weber M."/>
            <person name="Kostadinov I."/>
            <person name="Kostadinov D I."/>
        </authorList>
    </citation>
    <scope>NUCLEOTIDE SEQUENCE</scope>
    <source>
        <strain evidence="4">Gfbio:sag-sample-m06:053724c1-46a9-4a36-b237-ea2bf867836b</strain>
    </source>
</reference>
<dbReference type="AlphaFoldDB" id="A0A7D9D2W2"/>
<dbReference type="InterPro" id="IPR029044">
    <property type="entry name" value="Nucleotide-diphossugar_trans"/>
</dbReference>
<evidence type="ECO:0000259" key="3">
    <source>
        <dbReference type="Pfam" id="PF00483"/>
    </source>
</evidence>